<dbReference type="GO" id="GO:0032993">
    <property type="term" value="C:protein-DNA complex"/>
    <property type="evidence" value="ECO:0007669"/>
    <property type="project" value="TreeGrafter"/>
</dbReference>
<keyword evidence="5" id="KW-0804">Transcription</keyword>
<dbReference type="InterPro" id="IPR005119">
    <property type="entry name" value="LysR_subst-bd"/>
</dbReference>
<name>A0A846Y653_9NOCA</name>
<proteinExistence type="inferred from homology"/>
<dbReference type="PANTHER" id="PTHR30346">
    <property type="entry name" value="TRANSCRIPTIONAL DUAL REGULATOR HCAR-RELATED"/>
    <property type="match status" value="1"/>
</dbReference>
<dbReference type="Pfam" id="PF00126">
    <property type="entry name" value="HTH_1"/>
    <property type="match status" value="1"/>
</dbReference>
<dbReference type="RefSeq" id="WP_062970524.1">
    <property type="nucleotide sequence ID" value="NZ_JAAXOT010000001.1"/>
</dbReference>
<dbReference type="InterPro" id="IPR036388">
    <property type="entry name" value="WH-like_DNA-bd_sf"/>
</dbReference>
<protein>
    <submittedName>
        <fullName evidence="7">LysR family transcriptional regulator</fullName>
    </submittedName>
</protein>
<gene>
    <name evidence="7" type="ORF">HGA15_02445</name>
</gene>
<keyword evidence="8" id="KW-1185">Reference proteome</keyword>
<dbReference type="Gene3D" id="1.10.10.10">
    <property type="entry name" value="Winged helix-like DNA-binding domain superfamily/Winged helix DNA-binding domain"/>
    <property type="match status" value="1"/>
</dbReference>
<dbReference type="Gene3D" id="3.40.190.290">
    <property type="match status" value="1"/>
</dbReference>
<keyword evidence="3" id="KW-0238">DNA-binding</keyword>
<dbReference type="InterPro" id="IPR036390">
    <property type="entry name" value="WH_DNA-bd_sf"/>
</dbReference>
<dbReference type="GO" id="GO:0003700">
    <property type="term" value="F:DNA-binding transcription factor activity"/>
    <property type="evidence" value="ECO:0007669"/>
    <property type="project" value="InterPro"/>
</dbReference>
<evidence type="ECO:0000256" key="1">
    <source>
        <dbReference type="ARBA" id="ARBA00009437"/>
    </source>
</evidence>
<dbReference type="AlphaFoldDB" id="A0A846Y653"/>
<dbReference type="EMBL" id="JAAXOT010000001">
    <property type="protein sequence ID" value="NKY55036.1"/>
    <property type="molecule type" value="Genomic_DNA"/>
</dbReference>
<dbReference type="SUPFAM" id="SSF46785">
    <property type="entry name" value="Winged helix' DNA-binding domain"/>
    <property type="match status" value="1"/>
</dbReference>
<evidence type="ECO:0000259" key="6">
    <source>
        <dbReference type="PROSITE" id="PS50931"/>
    </source>
</evidence>
<evidence type="ECO:0000256" key="2">
    <source>
        <dbReference type="ARBA" id="ARBA00023015"/>
    </source>
</evidence>
<sequence length="308" mass="32956">MDETFAPPVEELVPLLAAFATAADEGHITRAAQRLGVPQSSLSRRLKAVERSVGVPLFQPLGRGIALTAAGRELFDRTRDLVGALDDAVTVVRSHADADSGLVRFGFPLTLGPVSIPSLLADFHGSAPRIRLHLVQAHGEALAEMIRDGRLDLAVMIPAPTDLPAITLGHQRIHLYVGRDHRLAGQGTAELCDLAAESFIANPPTYHLRHLLDTLCAAAGFTPKVVFEITEFDTLRALVARNLGIALLPEPETPHPDLHRIALSIPVQRSVGLVSGHHRPTPAVARLRDFVARHAYSTVAAASTGPST</sequence>
<dbReference type="SUPFAM" id="SSF53850">
    <property type="entry name" value="Periplasmic binding protein-like II"/>
    <property type="match status" value="1"/>
</dbReference>
<organism evidence="7 8">
    <name type="scientific">Nocardia flavorosea</name>
    <dbReference type="NCBI Taxonomy" id="53429"/>
    <lineage>
        <taxon>Bacteria</taxon>
        <taxon>Bacillati</taxon>
        <taxon>Actinomycetota</taxon>
        <taxon>Actinomycetes</taxon>
        <taxon>Mycobacteriales</taxon>
        <taxon>Nocardiaceae</taxon>
        <taxon>Nocardia</taxon>
    </lineage>
</organism>
<evidence type="ECO:0000256" key="5">
    <source>
        <dbReference type="ARBA" id="ARBA00023163"/>
    </source>
</evidence>
<comment type="caution">
    <text evidence="7">The sequence shown here is derived from an EMBL/GenBank/DDBJ whole genome shotgun (WGS) entry which is preliminary data.</text>
</comment>
<feature type="domain" description="HTH lysR-type" evidence="6">
    <location>
        <begin position="15"/>
        <end position="68"/>
    </location>
</feature>
<dbReference type="PROSITE" id="PS50931">
    <property type="entry name" value="HTH_LYSR"/>
    <property type="match status" value="1"/>
</dbReference>
<dbReference type="Pfam" id="PF03466">
    <property type="entry name" value="LysR_substrate"/>
    <property type="match status" value="1"/>
</dbReference>
<evidence type="ECO:0000313" key="7">
    <source>
        <dbReference type="EMBL" id="NKY55036.1"/>
    </source>
</evidence>
<keyword evidence="2" id="KW-0805">Transcription regulation</keyword>
<accession>A0A846Y653</accession>
<evidence type="ECO:0000313" key="8">
    <source>
        <dbReference type="Proteomes" id="UP000570678"/>
    </source>
</evidence>
<evidence type="ECO:0000256" key="4">
    <source>
        <dbReference type="ARBA" id="ARBA00023159"/>
    </source>
</evidence>
<reference evidence="7 8" key="1">
    <citation type="submission" date="2020-04" db="EMBL/GenBank/DDBJ databases">
        <title>MicrobeNet Type strains.</title>
        <authorList>
            <person name="Nicholson A.C."/>
        </authorList>
    </citation>
    <scope>NUCLEOTIDE SEQUENCE [LARGE SCALE GENOMIC DNA]</scope>
    <source>
        <strain evidence="7 8">JCM 3332</strain>
    </source>
</reference>
<dbReference type="InterPro" id="IPR000847">
    <property type="entry name" value="LysR_HTH_N"/>
</dbReference>
<dbReference type="GO" id="GO:0003677">
    <property type="term" value="F:DNA binding"/>
    <property type="evidence" value="ECO:0007669"/>
    <property type="project" value="UniProtKB-KW"/>
</dbReference>
<evidence type="ECO:0000256" key="3">
    <source>
        <dbReference type="ARBA" id="ARBA00023125"/>
    </source>
</evidence>
<comment type="similarity">
    <text evidence="1">Belongs to the LysR transcriptional regulatory family.</text>
</comment>
<dbReference type="Proteomes" id="UP000570678">
    <property type="component" value="Unassembled WGS sequence"/>
</dbReference>
<dbReference type="PANTHER" id="PTHR30346:SF28">
    <property type="entry name" value="HTH-TYPE TRANSCRIPTIONAL REGULATOR CYNR"/>
    <property type="match status" value="1"/>
</dbReference>
<keyword evidence="4" id="KW-0010">Activator</keyword>